<proteinExistence type="predicted"/>
<reference evidence="1 2" key="1">
    <citation type="journal article" date="2012" name="MBio">
        <title>Comparative genome analysis of three eukaryotic parasites with differing abilities to transform leukocytes reveals key mediators of Theileria-induced leukocyte transformation.</title>
        <authorList>
            <person name="Hayashida K."/>
            <person name="Hara Y."/>
            <person name="Abe T."/>
            <person name="Yamasaki C."/>
            <person name="Toyoda A."/>
            <person name="Kosuge T."/>
            <person name="Suzuki Y."/>
            <person name="Sato Y."/>
            <person name="Kawashima S."/>
            <person name="Katayama T."/>
            <person name="Wakaguri H."/>
            <person name="Inoue N."/>
            <person name="Homma K."/>
            <person name="Tada-Umezaki M."/>
            <person name="Yagi Y."/>
            <person name="Fujii Y."/>
            <person name="Habara T."/>
            <person name="Kanehisa M."/>
            <person name="Watanabe H."/>
            <person name="Ito K."/>
            <person name="Gojobori T."/>
            <person name="Sugawara H."/>
            <person name="Imanishi T."/>
            <person name="Weir W."/>
            <person name="Gardner M."/>
            <person name="Pain A."/>
            <person name="Shiels B."/>
            <person name="Hattori M."/>
            <person name="Nene V."/>
            <person name="Sugimoto C."/>
        </authorList>
    </citation>
    <scope>NUCLEOTIDE SEQUENCE [LARGE SCALE GENOMIC DNA]</scope>
    <source>
        <strain evidence="1 2">Shintoku</strain>
    </source>
</reference>
<gene>
    <name evidence="1" type="ORF">TOT_040000870</name>
</gene>
<evidence type="ECO:0000313" key="2">
    <source>
        <dbReference type="Proteomes" id="UP000003786"/>
    </source>
</evidence>
<protein>
    <submittedName>
        <fullName evidence="1">Uncharacterized protein</fullName>
    </submittedName>
</protein>
<dbReference type="Proteomes" id="UP000003786">
    <property type="component" value="Chromosome 4"/>
</dbReference>
<dbReference type="GeneID" id="20716903"/>
<accession>J7MCG7</accession>
<dbReference type="KEGG" id="tot:TOT_040000870"/>
<sequence length="49" mass="5696">MKAYGYAFNISIGIYMEMVSSKVWGGWIRGQPTNRSKDLDQMFKKYNIA</sequence>
<dbReference type="VEuPathDB" id="PiroplasmaDB:TOT_040000870"/>
<organism evidence="1 2">
    <name type="scientific">Theileria orientalis strain Shintoku</name>
    <dbReference type="NCBI Taxonomy" id="869250"/>
    <lineage>
        <taxon>Eukaryota</taxon>
        <taxon>Sar</taxon>
        <taxon>Alveolata</taxon>
        <taxon>Apicomplexa</taxon>
        <taxon>Aconoidasida</taxon>
        <taxon>Piroplasmida</taxon>
        <taxon>Theileriidae</taxon>
        <taxon>Theileria</taxon>
    </lineage>
</organism>
<evidence type="ECO:0000313" key="1">
    <source>
        <dbReference type="EMBL" id="BAM42502.1"/>
    </source>
</evidence>
<dbReference type="RefSeq" id="XP_009692803.1">
    <property type="nucleotide sequence ID" value="XM_009694508.1"/>
</dbReference>
<keyword evidence="2" id="KW-1185">Reference proteome</keyword>
<dbReference type="EMBL" id="AP011949">
    <property type="protein sequence ID" value="BAM42502.1"/>
    <property type="molecule type" value="Genomic_DNA"/>
</dbReference>
<name>J7MCG7_THEOR</name>
<dbReference type="AlphaFoldDB" id="J7MCG7"/>